<dbReference type="EMBL" id="JANJYI010000003">
    <property type="protein sequence ID" value="KAK2654911.1"/>
    <property type="molecule type" value="Genomic_DNA"/>
</dbReference>
<dbReference type="AlphaFoldDB" id="A0AAE0CKX4"/>
<evidence type="ECO:0000256" key="1">
    <source>
        <dbReference type="SAM" id="MobiDB-lite"/>
    </source>
</evidence>
<name>A0AAE0CKX4_9ROSI</name>
<sequence length="112" mass="12277">MTLVLTGQHVVLEESHPTVDEKLQPYLVGVDMDLSQGPQFVPLNYDDSEQRLSDEIDDDDANDGVHQHFESRRAENLTKVQGEYVDSPNVQGNGSHGEGDITSGKGVGERDA</sequence>
<proteinExistence type="predicted"/>
<evidence type="ECO:0000313" key="2">
    <source>
        <dbReference type="EMBL" id="KAK2654911.1"/>
    </source>
</evidence>
<keyword evidence="3" id="KW-1185">Reference proteome</keyword>
<organism evidence="2 3">
    <name type="scientific">Dipteronia dyeriana</name>
    <dbReference type="NCBI Taxonomy" id="168575"/>
    <lineage>
        <taxon>Eukaryota</taxon>
        <taxon>Viridiplantae</taxon>
        <taxon>Streptophyta</taxon>
        <taxon>Embryophyta</taxon>
        <taxon>Tracheophyta</taxon>
        <taxon>Spermatophyta</taxon>
        <taxon>Magnoliopsida</taxon>
        <taxon>eudicotyledons</taxon>
        <taxon>Gunneridae</taxon>
        <taxon>Pentapetalae</taxon>
        <taxon>rosids</taxon>
        <taxon>malvids</taxon>
        <taxon>Sapindales</taxon>
        <taxon>Sapindaceae</taxon>
        <taxon>Hippocastanoideae</taxon>
        <taxon>Acereae</taxon>
        <taxon>Dipteronia</taxon>
    </lineage>
</organism>
<evidence type="ECO:0000313" key="3">
    <source>
        <dbReference type="Proteomes" id="UP001280121"/>
    </source>
</evidence>
<accession>A0AAE0CKX4</accession>
<reference evidence="2" key="1">
    <citation type="journal article" date="2023" name="Plant J.">
        <title>Genome sequences and population genomics provide insights into the demographic history, inbreeding, and mutation load of two 'living fossil' tree species of Dipteronia.</title>
        <authorList>
            <person name="Feng Y."/>
            <person name="Comes H.P."/>
            <person name="Chen J."/>
            <person name="Zhu S."/>
            <person name="Lu R."/>
            <person name="Zhang X."/>
            <person name="Li P."/>
            <person name="Qiu J."/>
            <person name="Olsen K.M."/>
            <person name="Qiu Y."/>
        </authorList>
    </citation>
    <scope>NUCLEOTIDE SEQUENCE</scope>
    <source>
        <strain evidence="2">KIB01</strain>
    </source>
</reference>
<dbReference type="Proteomes" id="UP001280121">
    <property type="component" value="Unassembled WGS sequence"/>
</dbReference>
<gene>
    <name evidence="2" type="ORF">Ddye_007963</name>
</gene>
<protein>
    <submittedName>
        <fullName evidence="2">Uncharacterized protein</fullName>
    </submittedName>
</protein>
<comment type="caution">
    <text evidence="2">The sequence shown here is derived from an EMBL/GenBank/DDBJ whole genome shotgun (WGS) entry which is preliminary data.</text>
</comment>
<feature type="region of interest" description="Disordered" evidence="1">
    <location>
        <begin position="69"/>
        <end position="112"/>
    </location>
</feature>